<dbReference type="GO" id="GO:0007165">
    <property type="term" value="P:signal transduction"/>
    <property type="evidence" value="ECO:0007669"/>
    <property type="project" value="InterPro"/>
</dbReference>
<accession>A0A3D4V6P9</accession>
<keyword evidence="2" id="KW-0675">Receptor</keyword>
<proteinExistence type="predicted"/>
<dbReference type="SUPFAM" id="SSF52200">
    <property type="entry name" value="Toll/Interleukin receptor TIR domain"/>
    <property type="match status" value="1"/>
</dbReference>
<protein>
    <submittedName>
        <fullName evidence="2">Toll/interleukin-1 receptor domain-containing protein</fullName>
    </submittedName>
</protein>
<reference evidence="2 3" key="1">
    <citation type="journal article" date="2018" name="Nat. Biotechnol.">
        <title>A standardized bacterial taxonomy based on genome phylogeny substantially revises the tree of life.</title>
        <authorList>
            <person name="Parks D.H."/>
            <person name="Chuvochina M."/>
            <person name="Waite D.W."/>
            <person name="Rinke C."/>
            <person name="Skarshewski A."/>
            <person name="Chaumeil P.A."/>
            <person name="Hugenholtz P."/>
        </authorList>
    </citation>
    <scope>NUCLEOTIDE SEQUENCE [LARGE SCALE GENOMIC DNA]</scope>
    <source>
        <strain evidence="2">UBA8844</strain>
    </source>
</reference>
<dbReference type="Pfam" id="PF13676">
    <property type="entry name" value="TIR_2"/>
    <property type="match status" value="1"/>
</dbReference>
<gene>
    <name evidence="2" type="ORF">DGD08_04325</name>
</gene>
<dbReference type="InterPro" id="IPR000157">
    <property type="entry name" value="TIR_dom"/>
</dbReference>
<sequence>MIDLFFSYSHHDEAMRNELEVHLSMLKRNGLVRAWHDRRITAGSDLDREISEHLERADVILLLLSPHFLASDYCYETEAQRALQRHDERTAVVIPVILQPCDWLESPFRKLRATPSDGKPIAKFPNVNDAFLEVARDIRAAAVSLNKAEVATPKTVAGAVNPDAGVRSSNLRLKKTFTDRDRDGFRDEAFSYIDKFFENSLGELRDRNPGIEFRFKRLSAAGFTAAVYQGGSKMTSCHVWLAEGMSFGMDIAYSANDSIATNSINDGLRIDDDGFQLGLKASGLGFARPTGESLMTPHGAAEYLWSSFISRLQ</sequence>
<comment type="caution">
    <text evidence="2">The sequence shown here is derived from an EMBL/GenBank/DDBJ whole genome shotgun (WGS) entry which is preliminary data.</text>
</comment>
<dbReference type="SMART" id="SM00255">
    <property type="entry name" value="TIR"/>
    <property type="match status" value="1"/>
</dbReference>
<dbReference type="PROSITE" id="PS50104">
    <property type="entry name" value="TIR"/>
    <property type="match status" value="1"/>
</dbReference>
<dbReference type="InterPro" id="IPR035897">
    <property type="entry name" value="Toll_tir_struct_dom_sf"/>
</dbReference>
<dbReference type="AlphaFoldDB" id="A0A3D4V6P9"/>
<dbReference type="Proteomes" id="UP000264071">
    <property type="component" value="Unassembled WGS sequence"/>
</dbReference>
<dbReference type="Gene3D" id="3.40.50.10140">
    <property type="entry name" value="Toll/interleukin-1 receptor homology (TIR) domain"/>
    <property type="match status" value="1"/>
</dbReference>
<organism evidence="2 3">
    <name type="scientific">Gemmatimonas aurantiaca</name>
    <dbReference type="NCBI Taxonomy" id="173480"/>
    <lineage>
        <taxon>Bacteria</taxon>
        <taxon>Pseudomonadati</taxon>
        <taxon>Gemmatimonadota</taxon>
        <taxon>Gemmatimonadia</taxon>
        <taxon>Gemmatimonadales</taxon>
        <taxon>Gemmatimonadaceae</taxon>
        <taxon>Gemmatimonas</taxon>
    </lineage>
</organism>
<dbReference type="EMBL" id="DPIY01000005">
    <property type="protein sequence ID" value="HCT56422.1"/>
    <property type="molecule type" value="Genomic_DNA"/>
</dbReference>
<name>A0A3D4V6P9_9BACT</name>
<evidence type="ECO:0000313" key="2">
    <source>
        <dbReference type="EMBL" id="HCT56422.1"/>
    </source>
</evidence>
<feature type="domain" description="TIR" evidence="1">
    <location>
        <begin position="1"/>
        <end position="142"/>
    </location>
</feature>
<evidence type="ECO:0000259" key="1">
    <source>
        <dbReference type="PROSITE" id="PS50104"/>
    </source>
</evidence>
<evidence type="ECO:0000313" key="3">
    <source>
        <dbReference type="Proteomes" id="UP000264071"/>
    </source>
</evidence>
<dbReference type="OMA" id="HDRRIVP"/>